<evidence type="ECO:0000256" key="4">
    <source>
        <dbReference type="ARBA" id="ARBA00023002"/>
    </source>
</evidence>
<protein>
    <submittedName>
        <fullName evidence="6">Pyridine nucleotide-disulfide oxidoreductase</fullName>
    </submittedName>
</protein>
<dbReference type="GO" id="GO:0005737">
    <property type="term" value="C:cytoplasm"/>
    <property type="evidence" value="ECO:0007669"/>
    <property type="project" value="TreeGrafter"/>
</dbReference>
<dbReference type="OrthoDB" id="3248171at2"/>
<organism evidence="6 7">
    <name type="scientific">Frankia canadensis</name>
    <dbReference type="NCBI Taxonomy" id="1836972"/>
    <lineage>
        <taxon>Bacteria</taxon>
        <taxon>Bacillati</taxon>
        <taxon>Actinomycetota</taxon>
        <taxon>Actinomycetes</taxon>
        <taxon>Frankiales</taxon>
        <taxon>Frankiaceae</taxon>
        <taxon>Frankia</taxon>
    </lineage>
</organism>
<evidence type="ECO:0000313" key="7">
    <source>
        <dbReference type="Proteomes" id="UP000234331"/>
    </source>
</evidence>
<sequence>MSTVAVVGGGYGGITAAKALDDVADVLLVEPRDTFVHNVAALRGLVDPSWLERLFLPYDRLLARGRVVRDRAVGVDPHGVTLASGDRIAADYLLLATGSTYPFPAKVDVHDSRLARDRIRATHEALAGSANVLVLGAGPAGLELAGEISAAWPDKTVTVVDPAGDLLAGTGLPDELRAEVRAQLVALGVTLLLGDSLSEPPPSDPGTAKTFTATTTGGARVDADIWFRCYGVTPTTDYLAPELAAHRTPGGQLRVTPALHLPGYRHVFAIGDITDIAEPKMAKAAEQHAGVAATNIRVLLGGGDTFVDYEPGPPGISLPLGPAAGASYAPSVGVLGAEQTSQIKGTTMRIESYLELLNLR</sequence>
<dbReference type="Gene3D" id="3.50.50.100">
    <property type="match status" value="1"/>
</dbReference>
<feature type="domain" description="FAD/NAD(P)-binding" evidence="5">
    <location>
        <begin position="3"/>
        <end position="289"/>
    </location>
</feature>
<dbReference type="Proteomes" id="UP000234331">
    <property type="component" value="Unassembled WGS sequence"/>
</dbReference>
<comment type="similarity">
    <text evidence="1">Belongs to the FAD-dependent oxidoreductase family.</text>
</comment>
<name>A0A2I2KSJ8_9ACTN</name>
<keyword evidence="7" id="KW-1185">Reference proteome</keyword>
<keyword evidence="3" id="KW-0274">FAD</keyword>
<evidence type="ECO:0000256" key="3">
    <source>
        <dbReference type="ARBA" id="ARBA00022827"/>
    </source>
</evidence>
<evidence type="ECO:0000313" key="6">
    <source>
        <dbReference type="EMBL" id="SNQ48648.1"/>
    </source>
</evidence>
<dbReference type="GO" id="GO:0004174">
    <property type="term" value="F:electron-transferring-flavoprotein dehydrogenase activity"/>
    <property type="evidence" value="ECO:0007669"/>
    <property type="project" value="TreeGrafter"/>
</dbReference>
<evidence type="ECO:0000259" key="5">
    <source>
        <dbReference type="Pfam" id="PF07992"/>
    </source>
</evidence>
<evidence type="ECO:0000256" key="1">
    <source>
        <dbReference type="ARBA" id="ARBA00006442"/>
    </source>
</evidence>
<dbReference type="RefSeq" id="WP_101832285.1">
    <property type="nucleotide sequence ID" value="NZ_FZMO01000185.1"/>
</dbReference>
<dbReference type="PANTHER" id="PTHR43735:SF3">
    <property type="entry name" value="FERROPTOSIS SUPPRESSOR PROTEIN 1"/>
    <property type="match status" value="1"/>
</dbReference>
<accession>A0A2I2KSJ8</accession>
<gene>
    <name evidence="6" type="ORF">FRACA_2650005</name>
</gene>
<dbReference type="Pfam" id="PF07992">
    <property type="entry name" value="Pyr_redox_2"/>
    <property type="match status" value="1"/>
</dbReference>
<evidence type="ECO:0000256" key="2">
    <source>
        <dbReference type="ARBA" id="ARBA00022630"/>
    </source>
</evidence>
<dbReference type="InterPro" id="IPR023753">
    <property type="entry name" value="FAD/NAD-binding_dom"/>
</dbReference>
<dbReference type="GO" id="GO:0050660">
    <property type="term" value="F:flavin adenine dinucleotide binding"/>
    <property type="evidence" value="ECO:0007669"/>
    <property type="project" value="TreeGrafter"/>
</dbReference>
<dbReference type="EMBL" id="FZMO01000185">
    <property type="protein sequence ID" value="SNQ48648.1"/>
    <property type="molecule type" value="Genomic_DNA"/>
</dbReference>
<dbReference type="SUPFAM" id="SSF51905">
    <property type="entry name" value="FAD/NAD(P)-binding domain"/>
    <property type="match status" value="1"/>
</dbReference>
<reference evidence="6 7" key="1">
    <citation type="submission" date="2017-06" db="EMBL/GenBank/DDBJ databases">
        <authorList>
            <person name="Kim H.J."/>
            <person name="Triplett B.A."/>
        </authorList>
    </citation>
    <scope>NUCLEOTIDE SEQUENCE [LARGE SCALE GENOMIC DNA]</scope>
    <source>
        <strain evidence="6">FRACA_ARgP5</strain>
    </source>
</reference>
<dbReference type="AlphaFoldDB" id="A0A2I2KSJ8"/>
<dbReference type="InterPro" id="IPR036188">
    <property type="entry name" value="FAD/NAD-bd_sf"/>
</dbReference>
<dbReference type="PRINTS" id="PR00368">
    <property type="entry name" value="FADPNR"/>
</dbReference>
<keyword evidence="4" id="KW-0560">Oxidoreductase</keyword>
<proteinExistence type="inferred from homology"/>
<dbReference type="PANTHER" id="PTHR43735">
    <property type="entry name" value="APOPTOSIS-INDUCING FACTOR 1"/>
    <property type="match status" value="1"/>
</dbReference>
<keyword evidence="2" id="KW-0285">Flavoprotein</keyword>